<dbReference type="PANTHER" id="PTHR43547:SF2">
    <property type="entry name" value="HYBRID SIGNAL TRANSDUCTION HISTIDINE KINASE C"/>
    <property type="match status" value="1"/>
</dbReference>
<dbReference type="InterPro" id="IPR036890">
    <property type="entry name" value="HATPase_C_sf"/>
</dbReference>
<comment type="catalytic activity">
    <reaction evidence="1">
        <text>ATP + protein L-histidine = ADP + protein N-phospho-L-histidine.</text>
        <dbReference type="EC" id="2.7.13.3"/>
    </reaction>
</comment>
<dbReference type="SUPFAM" id="SSF55874">
    <property type="entry name" value="ATPase domain of HSP90 chaperone/DNA topoisomerase II/histidine kinase"/>
    <property type="match status" value="1"/>
</dbReference>
<dbReference type="SUPFAM" id="SSF158472">
    <property type="entry name" value="HAMP domain-like"/>
    <property type="match status" value="1"/>
</dbReference>
<evidence type="ECO:0000256" key="10">
    <source>
        <dbReference type="ARBA" id="ARBA00022840"/>
    </source>
</evidence>
<evidence type="ECO:0000256" key="13">
    <source>
        <dbReference type="ARBA" id="ARBA00023136"/>
    </source>
</evidence>
<evidence type="ECO:0000259" key="17">
    <source>
        <dbReference type="PROSITE" id="PS50109"/>
    </source>
</evidence>
<evidence type="ECO:0000256" key="4">
    <source>
        <dbReference type="ARBA" id="ARBA00022475"/>
    </source>
</evidence>
<dbReference type="PRINTS" id="PR00344">
    <property type="entry name" value="BCTRLSENSOR"/>
</dbReference>
<evidence type="ECO:0000256" key="16">
    <source>
        <dbReference type="SAM" id="Phobius"/>
    </source>
</evidence>
<feature type="region of interest" description="Disordered" evidence="15">
    <location>
        <begin position="156"/>
        <end position="182"/>
    </location>
</feature>
<dbReference type="InterPro" id="IPR036097">
    <property type="entry name" value="HisK_dim/P_sf"/>
</dbReference>
<feature type="compositionally biased region" description="Low complexity" evidence="15">
    <location>
        <begin position="156"/>
        <end position="173"/>
    </location>
</feature>
<dbReference type="FunFam" id="3.30.565.10:FF:000013">
    <property type="entry name" value="Two-component sensor histidine kinase"/>
    <property type="match status" value="1"/>
</dbReference>
<keyword evidence="13 16" id="KW-0472">Membrane</keyword>
<accession>A0A1H6D1A6</accession>
<keyword evidence="9 19" id="KW-0418">Kinase</keyword>
<evidence type="ECO:0000256" key="8">
    <source>
        <dbReference type="ARBA" id="ARBA00022741"/>
    </source>
</evidence>
<evidence type="ECO:0000256" key="12">
    <source>
        <dbReference type="ARBA" id="ARBA00023012"/>
    </source>
</evidence>
<evidence type="ECO:0000256" key="2">
    <source>
        <dbReference type="ARBA" id="ARBA00004651"/>
    </source>
</evidence>
<evidence type="ECO:0000256" key="5">
    <source>
        <dbReference type="ARBA" id="ARBA00022553"/>
    </source>
</evidence>
<evidence type="ECO:0000256" key="11">
    <source>
        <dbReference type="ARBA" id="ARBA00022989"/>
    </source>
</evidence>
<dbReference type="InterPro" id="IPR005467">
    <property type="entry name" value="His_kinase_dom"/>
</dbReference>
<dbReference type="CDD" id="cd06225">
    <property type="entry name" value="HAMP"/>
    <property type="match status" value="1"/>
</dbReference>
<dbReference type="GO" id="GO:0005886">
    <property type="term" value="C:plasma membrane"/>
    <property type="evidence" value="ECO:0007669"/>
    <property type="project" value="UniProtKB-SubCell"/>
</dbReference>
<feature type="domain" description="HAMP" evidence="18">
    <location>
        <begin position="269"/>
        <end position="321"/>
    </location>
</feature>
<dbReference type="EMBL" id="FNVU01000011">
    <property type="protein sequence ID" value="SEG78366.1"/>
    <property type="molecule type" value="Genomic_DNA"/>
</dbReference>
<keyword evidence="11 16" id="KW-1133">Transmembrane helix</keyword>
<feature type="region of interest" description="Disordered" evidence="15">
    <location>
        <begin position="101"/>
        <end position="120"/>
    </location>
</feature>
<dbReference type="RefSeq" id="WP_103888077.1">
    <property type="nucleotide sequence ID" value="NZ_FNVU01000011.1"/>
</dbReference>
<dbReference type="SMART" id="SM00388">
    <property type="entry name" value="HisKA"/>
    <property type="match status" value="1"/>
</dbReference>
<dbReference type="SUPFAM" id="SSF47384">
    <property type="entry name" value="Homodimeric domain of signal transducing histidine kinase"/>
    <property type="match status" value="1"/>
</dbReference>
<keyword evidence="6" id="KW-0808">Transferase</keyword>
<dbReference type="Gene3D" id="1.10.287.130">
    <property type="match status" value="1"/>
</dbReference>
<feature type="compositionally biased region" description="Basic and acidic residues" evidence="15">
    <location>
        <begin position="645"/>
        <end position="656"/>
    </location>
</feature>
<keyword evidence="12" id="KW-0902">Two-component regulatory system</keyword>
<evidence type="ECO:0000313" key="20">
    <source>
        <dbReference type="Proteomes" id="UP000236754"/>
    </source>
</evidence>
<sequence>MCASYERERLESRLADPMQGLLPVIRSCVRWARRPLQPATRLWRRNLQLRVVAFTLLMSVGVVLLLGFVVIGQVQNGLLDAKEKAATNQATGGFAIAQDMADKASQTQESSGPGGTQGKIDSGTWLNSLVEQFASGGKGVYWIVALIPGRSDDPPFAGSSSSISARGPRSSGSVLPEQSIPKSLSDAVESHTGALKQYTSVKTDDGHKPRPALAVGKRLTDINRNTYQLYYLFPFDQEEKTLGLVKGTLATAGIFVVVLLGAIAWLVTRQVVTPVRMAAGIAERLAAGRLQERMQVTGEDDIARLGESFNKMAQNLQVKIQQLEDLSRMQRRFVSDVSHELRTPLTTVRMAADVIHDARTDFDPVTSRSAELLQNQLDRFESLLSDLLEISRFDAGAAELAAEPIDLRDVVHLVVDAAEPLADRKGSRVVIRGDAQPVIAEADARRVERVLRNLVVNAIEHGEGRDVVIRLATADGAVAVAVRDYGVGLKPGEATRVFNRFWRADPARARTTGGTGLGLSIAVEDARLHGGWLQAWGEPGGGSQFRMTLPRTAGDSLRGSPIALEPDDSRRNRGLISSGLPARAGAAVPVPRTGAPGAASGDGVVVRQAGAHGPQIPSMPLGPKAQTRPPTADPAALPGSGAWVVERRDTMREDDV</sequence>
<keyword evidence="4" id="KW-1003">Cell membrane</keyword>
<dbReference type="Pfam" id="PF00672">
    <property type="entry name" value="HAMP"/>
    <property type="match status" value="1"/>
</dbReference>
<evidence type="ECO:0000313" key="19">
    <source>
        <dbReference type="EMBL" id="SEG78366.1"/>
    </source>
</evidence>
<protein>
    <recommendedName>
        <fullName evidence="14">Sensor histidine kinase MtrB</fullName>
        <ecNumber evidence="3">2.7.13.3</ecNumber>
    </recommendedName>
</protein>
<proteinExistence type="predicted"/>
<dbReference type="InterPro" id="IPR003661">
    <property type="entry name" value="HisK_dim/P_dom"/>
</dbReference>
<dbReference type="GO" id="GO:0000155">
    <property type="term" value="F:phosphorelay sensor kinase activity"/>
    <property type="evidence" value="ECO:0007669"/>
    <property type="project" value="InterPro"/>
</dbReference>
<reference evidence="19 20" key="1">
    <citation type="submission" date="2016-10" db="EMBL/GenBank/DDBJ databases">
        <authorList>
            <person name="de Groot N.N."/>
        </authorList>
    </citation>
    <scope>NUCLEOTIDE SEQUENCE [LARGE SCALE GENOMIC DNA]</scope>
    <source>
        <strain evidence="19 20">CGMCC 4.2023</strain>
    </source>
</reference>
<evidence type="ECO:0000256" key="15">
    <source>
        <dbReference type="SAM" id="MobiDB-lite"/>
    </source>
</evidence>
<dbReference type="SMART" id="SM00304">
    <property type="entry name" value="HAMP"/>
    <property type="match status" value="1"/>
</dbReference>
<keyword evidence="5" id="KW-0597">Phosphoprotein</keyword>
<dbReference type="InterPro" id="IPR003660">
    <property type="entry name" value="HAMP_dom"/>
</dbReference>
<comment type="subcellular location">
    <subcellularLocation>
        <location evidence="2">Cell membrane</location>
        <topology evidence="2">Multi-pass membrane protein</topology>
    </subcellularLocation>
</comment>
<organism evidence="19 20">
    <name type="scientific">Actinacidiphila yanglinensis</name>
    <dbReference type="NCBI Taxonomy" id="310779"/>
    <lineage>
        <taxon>Bacteria</taxon>
        <taxon>Bacillati</taxon>
        <taxon>Actinomycetota</taxon>
        <taxon>Actinomycetes</taxon>
        <taxon>Kitasatosporales</taxon>
        <taxon>Streptomycetaceae</taxon>
        <taxon>Actinacidiphila</taxon>
    </lineage>
</organism>
<feature type="transmembrane region" description="Helical" evidence="16">
    <location>
        <begin position="51"/>
        <end position="71"/>
    </location>
</feature>
<name>A0A1H6D1A6_9ACTN</name>
<evidence type="ECO:0000256" key="6">
    <source>
        <dbReference type="ARBA" id="ARBA00022679"/>
    </source>
</evidence>
<keyword evidence="10" id="KW-0067">ATP-binding</keyword>
<dbReference type="Pfam" id="PF02518">
    <property type="entry name" value="HATPase_c"/>
    <property type="match status" value="1"/>
</dbReference>
<dbReference type="PANTHER" id="PTHR43547">
    <property type="entry name" value="TWO-COMPONENT HISTIDINE KINASE"/>
    <property type="match status" value="1"/>
</dbReference>
<evidence type="ECO:0000256" key="1">
    <source>
        <dbReference type="ARBA" id="ARBA00000085"/>
    </source>
</evidence>
<dbReference type="SMART" id="SM00387">
    <property type="entry name" value="HATPase_c"/>
    <property type="match status" value="1"/>
</dbReference>
<dbReference type="Gene3D" id="3.30.565.10">
    <property type="entry name" value="Histidine kinase-like ATPase, C-terminal domain"/>
    <property type="match status" value="1"/>
</dbReference>
<keyword evidence="7 16" id="KW-0812">Transmembrane</keyword>
<dbReference type="OrthoDB" id="9786919at2"/>
<evidence type="ECO:0000256" key="7">
    <source>
        <dbReference type="ARBA" id="ARBA00022692"/>
    </source>
</evidence>
<dbReference type="NCBIfam" id="NF040691">
    <property type="entry name" value="MtrAB_MtrB"/>
    <property type="match status" value="1"/>
</dbReference>
<evidence type="ECO:0000256" key="3">
    <source>
        <dbReference type="ARBA" id="ARBA00012438"/>
    </source>
</evidence>
<evidence type="ECO:0000259" key="18">
    <source>
        <dbReference type="PROSITE" id="PS50885"/>
    </source>
</evidence>
<feature type="region of interest" description="Disordered" evidence="15">
    <location>
        <begin position="610"/>
        <end position="656"/>
    </location>
</feature>
<gene>
    <name evidence="19" type="ORF">SAMN05216223_1116</name>
</gene>
<feature type="domain" description="Histidine kinase" evidence="17">
    <location>
        <begin position="336"/>
        <end position="553"/>
    </location>
</feature>
<dbReference type="Pfam" id="PF00512">
    <property type="entry name" value="HisKA"/>
    <property type="match status" value="1"/>
</dbReference>
<dbReference type="InterPro" id="IPR047669">
    <property type="entry name" value="MtrAB_MtrB"/>
</dbReference>
<keyword evidence="8" id="KW-0547">Nucleotide-binding</keyword>
<dbReference type="AlphaFoldDB" id="A0A1H6D1A6"/>
<evidence type="ECO:0000256" key="9">
    <source>
        <dbReference type="ARBA" id="ARBA00022777"/>
    </source>
</evidence>
<dbReference type="InterPro" id="IPR004358">
    <property type="entry name" value="Sig_transdc_His_kin-like_C"/>
</dbReference>
<feature type="region of interest" description="Disordered" evidence="15">
    <location>
        <begin position="552"/>
        <end position="578"/>
    </location>
</feature>
<dbReference type="CDD" id="cd00082">
    <property type="entry name" value="HisKA"/>
    <property type="match status" value="1"/>
</dbReference>
<dbReference type="FunFam" id="1.10.287.130:FF:000010">
    <property type="entry name" value="Two-component sensor histidine kinase"/>
    <property type="match status" value="1"/>
</dbReference>
<dbReference type="Proteomes" id="UP000236754">
    <property type="component" value="Unassembled WGS sequence"/>
</dbReference>
<dbReference type="CDD" id="cd00075">
    <property type="entry name" value="HATPase"/>
    <property type="match status" value="1"/>
</dbReference>
<dbReference type="InterPro" id="IPR003594">
    <property type="entry name" value="HATPase_dom"/>
</dbReference>
<dbReference type="EC" id="2.7.13.3" evidence="3"/>
<dbReference type="PROSITE" id="PS50885">
    <property type="entry name" value="HAMP"/>
    <property type="match status" value="1"/>
</dbReference>
<dbReference type="Gene3D" id="6.10.340.10">
    <property type="match status" value="1"/>
</dbReference>
<evidence type="ECO:0000256" key="14">
    <source>
        <dbReference type="ARBA" id="ARBA00035305"/>
    </source>
</evidence>
<keyword evidence="20" id="KW-1185">Reference proteome</keyword>
<dbReference type="PROSITE" id="PS50109">
    <property type="entry name" value="HIS_KIN"/>
    <property type="match status" value="1"/>
</dbReference>
<dbReference type="GO" id="GO:0005524">
    <property type="term" value="F:ATP binding"/>
    <property type="evidence" value="ECO:0007669"/>
    <property type="project" value="UniProtKB-KW"/>
</dbReference>